<feature type="binding site" evidence="14">
    <location>
        <position position="473"/>
    </location>
    <ligand>
        <name>substrate</name>
    </ligand>
</feature>
<dbReference type="Gene3D" id="3.20.20.70">
    <property type="entry name" value="Aldolase class I"/>
    <property type="match status" value="1"/>
</dbReference>
<keyword evidence="2 12" id="KW-0028">Amino-acid biosynthesis</keyword>
<dbReference type="InterPro" id="IPR014640">
    <property type="entry name" value="IGPS_HisHF"/>
</dbReference>
<dbReference type="GO" id="GO:0000107">
    <property type="term" value="F:imidazoleglycerol-phosphate synthase activity"/>
    <property type="evidence" value="ECO:0007669"/>
    <property type="project" value="UniProtKB-UniRule"/>
</dbReference>
<dbReference type="SUPFAM" id="SSF51366">
    <property type="entry name" value="Ribulose-phoshate binding barrel"/>
    <property type="match status" value="1"/>
</dbReference>
<feature type="binding site" evidence="14">
    <location>
        <position position="336"/>
    </location>
    <ligand>
        <name>substrate</name>
    </ligand>
</feature>
<dbReference type="GO" id="GO:0016829">
    <property type="term" value="F:lyase activity"/>
    <property type="evidence" value="ECO:0007669"/>
    <property type="project" value="UniProtKB-KW"/>
</dbReference>
<dbReference type="PANTHER" id="PTHR21235">
    <property type="entry name" value="IMIDAZOLE GLYCEROL PHOSPHATE SYNTHASE SUBUNIT HISF/H IGP SYNTHASE SUBUNIT HISF/H"/>
    <property type="match status" value="1"/>
</dbReference>
<dbReference type="AlphaFoldDB" id="A0A8H5ZF69"/>
<evidence type="ECO:0000256" key="5">
    <source>
        <dbReference type="ARBA" id="ARBA00023102"/>
    </source>
</evidence>
<comment type="similarity">
    <text evidence="15">Belongs to the HisA/HisF family.</text>
</comment>
<comment type="function">
    <text evidence="10 12">IGPS catalyzes the conversion of PRFAR and glutamine to IGP, AICAR and glutamate. The glutaminase domain produces the ammonia necessary for the cyclase domain to produce IGP and AICAR from PRFAR. The ammonia is channeled to the active site of the cyclase domain.</text>
</comment>
<dbReference type="GO" id="GO:0000105">
    <property type="term" value="P:L-histidine biosynthetic process"/>
    <property type="evidence" value="ECO:0007669"/>
    <property type="project" value="UniProtKB-UniRule"/>
</dbReference>
<dbReference type="InterPro" id="IPR017926">
    <property type="entry name" value="GATASE"/>
</dbReference>
<dbReference type="EMBL" id="WNKQ01000009">
    <property type="protein sequence ID" value="KAF5849278.1"/>
    <property type="molecule type" value="Genomic_DNA"/>
</dbReference>
<comment type="catalytic activity">
    <reaction evidence="9 12">
        <text>L-glutamine + H2O = L-glutamate + NH4(+)</text>
        <dbReference type="Rhea" id="RHEA:15889"/>
        <dbReference type="ChEBI" id="CHEBI:15377"/>
        <dbReference type="ChEBI" id="CHEBI:28938"/>
        <dbReference type="ChEBI" id="CHEBI:29985"/>
        <dbReference type="ChEBI" id="CHEBI:58359"/>
        <dbReference type="EC" id="3.5.1.2"/>
    </reaction>
</comment>
<reference evidence="17" key="1">
    <citation type="submission" date="2019-11" db="EMBL/GenBank/DDBJ databases">
        <title>Bipolaris sorokiniana Genome sequencing.</title>
        <authorList>
            <person name="Wang H."/>
        </authorList>
    </citation>
    <scope>NUCLEOTIDE SEQUENCE</scope>
</reference>
<sequence>MPTVHMLDYVAGNVRSLVNAIEKVGYTVEWVKSPAQVPAAEVLLLHDQKKLIIPGVGHFGHCLSQLEKAGYTEPIREHIKAGKPFMGICVGLQALFEGSEEDAQVKGLGVIPARLRRFQDTDKSVPHIGWNSANTSRPGKVTDESLYGLRPTSKYYYVHSYAVPYEEGKLEKEGWTVATARYGDEEFVGAVAKDNIFVTQFHPEKSGAAGLRVLKAFLEGKKTQKLPEKPSAVDTKEGLTRRVIACLDVRTNDQGDLVVTKGDQYDVREKSGAGNEVRNLGKPVEMAKKYYEQGADEVTFLNITSFRNCPVADTPMLEILRRTSETVFVPLTIGGGIRDTVDTDGTKISALDIATMYFKSGADKVSIGSDAVTAAEEYYARGSKLSGTTAIETISSAYGNQAVVISVDPKRVYISSPDATPHHTIKTATPGPNGEEYCWYQCTIKGGREGRDFDVRQLVQAVEAMGAGEILLNCIDKDGSNSGFDTELINDVKSAIKIPVIASSGAGNPGHFEEVFAKTRTDAALGAGMFHRGEYTVKQVKDYLQEKGQVVRPFEADI</sequence>
<evidence type="ECO:0000256" key="6">
    <source>
        <dbReference type="ARBA" id="ARBA00023239"/>
    </source>
</evidence>
<evidence type="ECO:0000256" key="8">
    <source>
        <dbReference type="ARBA" id="ARBA00047838"/>
    </source>
</evidence>
<evidence type="ECO:0000256" key="15">
    <source>
        <dbReference type="RuleBase" id="RU003657"/>
    </source>
</evidence>
<evidence type="ECO:0000313" key="17">
    <source>
        <dbReference type="EMBL" id="KAF5849278.1"/>
    </source>
</evidence>
<organism evidence="17 18">
    <name type="scientific">Cochliobolus sativus</name>
    <name type="common">Common root rot and spot blotch fungus</name>
    <name type="synonym">Bipolaris sorokiniana</name>
    <dbReference type="NCBI Taxonomy" id="45130"/>
    <lineage>
        <taxon>Eukaryota</taxon>
        <taxon>Fungi</taxon>
        <taxon>Dikarya</taxon>
        <taxon>Ascomycota</taxon>
        <taxon>Pezizomycotina</taxon>
        <taxon>Dothideomycetes</taxon>
        <taxon>Pleosporomycetidae</taxon>
        <taxon>Pleosporales</taxon>
        <taxon>Pleosporineae</taxon>
        <taxon>Pleosporaceae</taxon>
        <taxon>Bipolaris</taxon>
    </lineage>
</organism>
<dbReference type="Pfam" id="PF00117">
    <property type="entry name" value="GATase"/>
    <property type="match status" value="1"/>
</dbReference>
<feature type="region of interest" description="PRFAR binding" evidence="14">
    <location>
        <begin position="406"/>
        <end position="408"/>
    </location>
</feature>
<dbReference type="InterPro" id="IPR011060">
    <property type="entry name" value="RibuloseP-bd_barrel"/>
</dbReference>
<dbReference type="InterPro" id="IPR050064">
    <property type="entry name" value="IGPS_HisA/HisF"/>
</dbReference>
<dbReference type="Gene3D" id="3.40.50.880">
    <property type="match status" value="1"/>
</dbReference>
<feature type="region of interest" description="PRFAR binding" evidence="14">
    <location>
        <begin position="504"/>
        <end position="505"/>
    </location>
</feature>
<evidence type="ECO:0000256" key="10">
    <source>
        <dbReference type="ARBA" id="ARBA00055946"/>
    </source>
</evidence>
<dbReference type="NCBIfam" id="TIGR01855">
    <property type="entry name" value="IMP_synth_hisH"/>
    <property type="match status" value="1"/>
</dbReference>
<evidence type="ECO:0000256" key="13">
    <source>
        <dbReference type="PIRSR" id="PIRSR036936-1"/>
    </source>
</evidence>
<comment type="pathway">
    <text evidence="1 12">Amino-acid biosynthesis; L-histidine biosynthesis; L-histidine from 5-phospho-alpha-D-ribose 1-diphosphate: step 5/9.</text>
</comment>
<feature type="region of interest" description="PRFAR binding" evidence="14">
    <location>
        <begin position="368"/>
        <end position="369"/>
    </location>
</feature>
<evidence type="ECO:0000313" key="18">
    <source>
        <dbReference type="Proteomes" id="UP000624244"/>
    </source>
</evidence>
<evidence type="ECO:0000256" key="12">
    <source>
        <dbReference type="PIRNR" id="PIRNR036936"/>
    </source>
</evidence>
<dbReference type="InterPro" id="IPR004651">
    <property type="entry name" value="HisF"/>
</dbReference>
<dbReference type="HAMAP" id="MF_00278">
    <property type="entry name" value="HisH"/>
    <property type="match status" value="1"/>
</dbReference>
<keyword evidence="3 12" id="KW-0378">Hydrolase</keyword>
<protein>
    <recommendedName>
        <fullName evidence="12">Imidazole glycerol phosphate synthase hisHF</fullName>
    </recommendedName>
    <domain>
        <recommendedName>
            <fullName evidence="12">Glutaminase</fullName>
            <ecNumber evidence="12">3.5.1.2</ecNumber>
        </recommendedName>
    </domain>
    <domain>
        <recommendedName>
            <fullName evidence="12">Cyclase</fullName>
        </recommendedName>
    </domain>
</protein>
<evidence type="ECO:0000259" key="16">
    <source>
        <dbReference type="Pfam" id="PF00117"/>
    </source>
</evidence>
<feature type="active site" description="For GATase activity" evidence="13">
    <location>
        <position position="204"/>
    </location>
</feature>
<dbReference type="UniPathway" id="UPA00031">
    <property type="reaction ID" value="UER00010"/>
</dbReference>
<dbReference type="NCBIfam" id="TIGR00735">
    <property type="entry name" value="hisF"/>
    <property type="match status" value="1"/>
</dbReference>
<dbReference type="CDD" id="cd01748">
    <property type="entry name" value="GATase1_IGP_Synthase"/>
    <property type="match status" value="1"/>
</dbReference>
<evidence type="ECO:0000256" key="14">
    <source>
        <dbReference type="PIRSR" id="PIRSR036936-2"/>
    </source>
</evidence>
<gene>
    <name evidence="17" type="ORF">GGP41_006229</name>
</gene>
<dbReference type="Pfam" id="PF00977">
    <property type="entry name" value="His_biosynth"/>
    <property type="match status" value="1"/>
</dbReference>
<dbReference type="PIRSF" id="PIRSF036936">
    <property type="entry name" value="IGPS_HisHF"/>
    <property type="match status" value="1"/>
</dbReference>
<dbReference type="FunFam" id="3.40.50.880:FF:000039">
    <property type="entry name" value="Imidazole glycerol phosphate synthase hisHF"/>
    <property type="match status" value="1"/>
</dbReference>
<feature type="domain" description="Glutamine amidotransferase" evidence="16">
    <location>
        <begin position="6"/>
        <end position="217"/>
    </location>
</feature>
<dbReference type="FunFam" id="3.20.20.70:FF:000094">
    <property type="entry name" value="Imidazole glycerol phosphate synthase hisHF"/>
    <property type="match status" value="1"/>
</dbReference>
<dbReference type="SUPFAM" id="SSF52317">
    <property type="entry name" value="Class I glutamine amidotransferase-like"/>
    <property type="match status" value="1"/>
</dbReference>
<dbReference type="Proteomes" id="UP000624244">
    <property type="component" value="Unassembled WGS sequence"/>
</dbReference>
<evidence type="ECO:0000256" key="1">
    <source>
        <dbReference type="ARBA" id="ARBA00005091"/>
    </source>
</evidence>
<evidence type="ECO:0000256" key="2">
    <source>
        <dbReference type="ARBA" id="ARBA00022605"/>
    </source>
</evidence>
<dbReference type="InterPro" id="IPR029062">
    <property type="entry name" value="Class_I_gatase-like"/>
</dbReference>
<evidence type="ECO:0000256" key="11">
    <source>
        <dbReference type="ARBA" id="ARBA00061106"/>
    </source>
</evidence>
<feature type="binding site" description="covalent" evidence="14">
    <location>
        <position position="89"/>
    </location>
    <ligand>
        <name>L-glutamine</name>
        <dbReference type="ChEBI" id="CHEBI:58359"/>
    </ligand>
</feature>
<evidence type="ECO:0000256" key="7">
    <source>
        <dbReference type="ARBA" id="ARBA00023268"/>
    </source>
</evidence>
<feature type="active site" description="For GATase activity" evidence="13">
    <location>
        <position position="89"/>
    </location>
</feature>
<dbReference type="CDD" id="cd04731">
    <property type="entry name" value="HisF"/>
    <property type="match status" value="1"/>
</dbReference>
<feature type="region of interest" description="PRFAR binding" evidence="14">
    <location>
        <begin position="527"/>
        <end position="528"/>
    </location>
</feature>
<dbReference type="InterPro" id="IPR006062">
    <property type="entry name" value="His_biosynth"/>
</dbReference>
<dbReference type="InterPro" id="IPR013785">
    <property type="entry name" value="Aldolase_TIM"/>
</dbReference>
<dbReference type="GO" id="GO:0004359">
    <property type="term" value="F:glutaminase activity"/>
    <property type="evidence" value="ECO:0007669"/>
    <property type="project" value="UniProtKB-EC"/>
</dbReference>
<feature type="active site" description="For GATase activity" evidence="13">
    <location>
        <position position="202"/>
    </location>
</feature>
<comment type="caution">
    <text evidence="17">The sequence shown here is derived from an EMBL/GenBank/DDBJ whole genome shotgun (WGS) entry which is preliminary data.</text>
</comment>
<dbReference type="InterPro" id="IPR010139">
    <property type="entry name" value="Imidazole-glycPsynth_HisH"/>
</dbReference>
<comment type="similarity">
    <text evidence="11 12">In the C-terminal section; belongs to the HisA/HisF family.</text>
</comment>
<keyword evidence="7 12" id="KW-0511">Multifunctional enzyme</keyword>
<comment type="catalytic activity">
    <reaction evidence="8 12">
        <text>5-[(5-phospho-1-deoxy-D-ribulos-1-ylimino)methylamino]-1-(5-phospho-beta-D-ribosyl)imidazole-4-carboxamide + L-glutamine = D-erythro-1-(imidazol-4-yl)glycerol 3-phosphate + 5-amino-1-(5-phospho-beta-D-ribosyl)imidazole-4-carboxamide + L-glutamate + H(+)</text>
        <dbReference type="Rhea" id="RHEA:24793"/>
        <dbReference type="ChEBI" id="CHEBI:15378"/>
        <dbReference type="ChEBI" id="CHEBI:29985"/>
        <dbReference type="ChEBI" id="CHEBI:58278"/>
        <dbReference type="ChEBI" id="CHEBI:58359"/>
        <dbReference type="ChEBI" id="CHEBI:58475"/>
        <dbReference type="ChEBI" id="CHEBI:58525"/>
        <dbReference type="EC" id="4.3.2.10"/>
    </reaction>
</comment>
<keyword evidence="5 12" id="KW-0368">Histidine biosynthesis</keyword>
<feature type="region of interest" description="PRFAR binding" evidence="14">
    <location>
        <begin position="478"/>
        <end position="479"/>
    </location>
</feature>
<dbReference type="EC" id="3.5.1.2" evidence="12"/>
<evidence type="ECO:0000256" key="3">
    <source>
        <dbReference type="ARBA" id="ARBA00022801"/>
    </source>
</evidence>
<evidence type="ECO:0000256" key="4">
    <source>
        <dbReference type="ARBA" id="ARBA00022962"/>
    </source>
</evidence>
<proteinExistence type="inferred from homology"/>
<keyword evidence="6 12" id="KW-0456">Lyase</keyword>
<accession>A0A8H5ZF69</accession>
<evidence type="ECO:0000256" key="9">
    <source>
        <dbReference type="ARBA" id="ARBA00049534"/>
    </source>
</evidence>
<feature type="active site" evidence="13">
    <location>
        <position position="248"/>
    </location>
</feature>
<dbReference type="PROSITE" id="PS51273">
    <property type="entry name" value="GATASE_TYPE_1"/>
    <property type="match status" value="1"/>
</dbReference>
<feature type="active site" evidence="13">
    <location>
        <position position="408"/>
    </location>
</feature>
<name>A0A8H5ZF69_COCSA</name>
<keyword evidence="4 12" id="KW-0315">Glutamine amidotransferase</keyword>
<dbReference type="PANTHER" id="PTHR21235:SF2">
    <property type="entry name" value="IMIDAZOLE GLYCEROL PHOSPHATE SYNTHASE HISHF"/>
    <property type="match status" value="1"/>
</dbReference>